<proteinExistence type="predicted"/>
<gene>
    <name evidence="1" type="ORF">D9548_16215</name>
</gene>
<dbReference type="EMBL" id="RCTJ01000220">
    <property type="protein sequence ID" value="RLQ12709.1"/>
    <property type="molecule type" value="Genomic_DNA"/>
</dbReference>
<protein>
    <submittedName>
        <fullName evidence="1">Transposase</fullName>
    </submittedName>
</protein>
<dbReference type="Proteomes" id="UP000266922">
    <property type="component" value="Unassembled WGS sequence"/>
</dbReference>
<name>A0A3L7D857_GEOSE</name>
<feature type="non-terminal residue" evidence="1">
    <location>
        <position position="1"/>
    </location>
</feature>
<comment type="caution">
    <text evidence="1">The sequence shown here is derived from an EMBL/GenBank/DDBJ whole genome shotgun (WGS) entry which is preliminary data.</text>
</comment>
<organism evidence="1 2">
    <name type="scientific">Geobacillus stearothermophilus</name>
    <name type="common">Bacillus stearothermophilus</name>
    <dbReference type="NCBI Taxonomy" id="1422"/>
    <lineage>
        <taxon>Bacteria</taxon>
        <taxon>Bacillati</taxon>
        <taxon>Bacillota</taxon>
        <taxon>Bacilli</taxon>
        <taxon>Bacillales</taxon>
        <taxon>Anoxybacillaceae</taxon>
        <taxon>Geobacillus</taxon>
    </lineage>
</organism>
<dbReference type="AlphaFoldDB" id="A0A3L7D857"/>
<evidence type="ECO:0000313" key="2">
    <source>
        <dbReference type="Proteomes" id="UP000266922"/>
    </source>
</evidence>
<accession>A0A3L7D857</accession>
<evidence type="ECO:0000313" key="1">
    <source>
        <dbReference type="EMBL" id="RLQ12709.1"/>
    </source>
</evidence>
<sequence length="43" mass="4743">RPHSALEGRVPVVIPELADLPHMPARWTTLIAMAQAFLQHEAA</sequence>
<reference evidence="1 2" key="1">
    <citation type="submission" date="2018-10" db="EMBL/GenBank/DDBJ databases">
        <title>Geobacillus stearothermophilus in processing lines of powdered infant formula.</title>
        <authorList>
            <person name="Rhee M.S."/>
            <person name="Choi I.-G."/>
            <person name="Cho T.J."/>
            <person name="Park B."/>
        </authorList>
    </citation>
    <scope>NUCLEOTIDE SEQUENCE [LARGE SCALE GENOMIC DNA]</scope>
    <source>
        <strain evidence="1 2">FHS-PPGT130</strain>
    </source>
</reference>